<dbReference type="PANTHER" id="PTHR46682:SF1">
    <property type="entry name" value="ADHESION G-PROTEIN COUPLED RECEPTOR V1"/>
    <property type="match status" value="1"/>
</dbReference>
<keyword evidence="4" id="KW-0812">Transmembrane</keyword>
<organism evidence="6 7">
    <name type="scientific">Marinicella litoralis</name>
    <dbReference type="NCBI Taxonomy" id="644220"/>
    <lineage>
        <taxon>Bacteria</taxon>
        <taxon>Pseudomonadati</taxon>
        <taxon>Pseudomonadota</taxon>
        <taxon>Gammaproteobacteria</taxon>
        <taxon>Lysobacterales</taxon>
        <taxon>Marinicellaceae</taxon>
        <taxon>Marinicella</taxon>
    </lineage>
</organism>
<dbReference type="Pfam" id="PF01345">
    <property type="entry name" value="DUF11"/>
    <property type="match status" value="1"/>
</dbReference>
<evidence type="ECO:0000256" key="3">
    <source>
        <dbReference type="ARBA" id="ARBA00022837"/>
    </source>
</evidence>
<dbReference type="InterPro" id="IPR026919">
    <property type="entry name" value="ADGRV1"/>
</dbReference>
<keyword evidence="7" id="KW-1185">Reference proteome</keyword>
<accession>A0A4R6XN57</accession>
<dbReference type="Gene3D" id="2.60.40.740">
    <property type="match status" value="1"/>
</dbReference>
<dbReference type="SUPFAM" id="SSF141072">
    <property type="entry name" value="CalX-like"/>
    <property type="match status" value="3"/>
</dbReference>
<keyword evidence="2" id="KW-0677">Repeat</keyword>
<keyword evidence="4" id="KW-0472">Membrane</keyword>
<evidence type="ECO:0000259" key="5">
    <source>
        <dbReference type="SMART" id="SM00237"/>
    </source>
</evidence>
<keyword evidence="3" id="KW-0106">Calcium</keyword>
<evidence type="ECO:0000313" key="6">
    <source>
        <dbReference type="EMBL" id="TDR17558.1"/>
    </source>
</evidence>
<feature type="domain" description="Calx-beta" evidence="5">
    <location>
        <begin position="458"/>
        <end position="559"/>
    </location>
</feature>
<dbReference type="Gene3D" id="2.60.40.2030">
    <property type="match status" value="3"/>
</dbReference>
<dbReference type="GO" id="GO:0016020">
    <property type="term" value="C:membrane"/>
    <property type="evidence" value="ECO:0007669"/>
    <property type="project" value="InterPro"/>
</dbReference>
<keyword evidence="1" id="KW-0732">Signal</keyword>
<dbReference type="AlphaFoldDB" id="A0A4R6XN57"/>
<dbReference type="Pfam" id="PF03160">
    <property type="entry name" value="Calx-beta"/>
    <property type="match status" value="3"/>
</dbReference>
<dbReference type="RefSeq" id="WP_099018919.1">
    <property type="nucleotide sequence ID" value="NZ_NIHB01000002.1"/>
</dbReference>
<evidence type="ECO:0000256" key="2">
    <source>
        <dbReference type="ARBA" id="ARBA00022737"/>
    </source>
</evidence>
<proteinExistence type="predicted"/>
<dbReference type="InterPro" id="IPR003644">
    <property type="entry name" value="Calx_beta"/>
</dbReference>
<evidence type="ECO:0000256" key="1">
    <source>
        <dbReference type="ARBA" id="ARBA00022729"/>
    </source>
</evidence>
<sequence>MNINNIKPLILALGIASLTAIPTASEAGGISSKIVVNEFYRGGDLANGDEWAEIVLLEDLTAAELNGFFVGDSTGSTASKFASYQFTTMETIAANFCAGTIISVGGTAGVATEDTAYDPANGDWSIALQTAGSFLTGNGSTGNFAGTDVVYVDTDGTQGNTTISADGFAVNWDSTPGTFGANANVTISGPANNTGIFNTDSVFSADVAGSWSGGTLTQSAANGGQNTSSIMVLQDPFGTVTITGTPSLDEGDVGNTAFNFTVTRSNSCLAGSMFYNVSGFSANQADAADFGGTFPSGVVNFAAGESSMTLTINVSGDTDVESDEGFIVELSDAPNRGINIYDTDTGTIQNDDVLVVPNISIDDVTLAEGDAGITAFDFTVSIDASADVSVQVDTSDGSATTTNSDYAAITALMVNFTSGGATTQTVTVDVNGDTTVEPNETFNVNLSNATGGVITDGLGVGTINNDDAATLSIDDVTLAEGDSGTTSFNFTVSLDQSVNASVDVSTSDGSATTANNDYVAVNNQTVNFTAGGATTQVVTVNVNGDTFIEGNETFSVNLSNESGAVLGANSTGTGTINNDDSTHAVLSVVKSVVGNFSPGEIVTYTLEISNAGPNDQLDNPGDEMTDVLPGQLTYVSAMASSGIVSNVGNTVSWNGAVSAGGTVTVTIDAMINDGVGGDIPNQAEVFYDNDGDNLNEGSALSNPPTGNGPTVFYVGFSIPVPSLSFYGLLIMMGMMLFLLYRKQSIKS</sequence>
<evidence type="ECO:0000256" key="4">
    <source>
        <dbReference type="SAM" id="Phobius"/>
    </source>
</evidence>
<dbReference type="InterPro" id="IPR038081">
    <property type="entry name" value="CalX-like_sf"/>
</dbReference>
<dbReference type="PANTHER" id="PTHR46682">
    <property type="entry name" value="ADHESION G-PROTEIN COUPLED RECEPTOR V1"/>
    <property type="match status" value="1"/>
</dbReference>
<dbReference type="EMBL" id="SNZB01000006">
    <property type="protein sequence ID" value="TDR17558.1"/>
    <property type="molecule type" value="Genomic_DNA"/>
</dbReference>
<dbReference type="Proteomes" id="UP000295724">
    <property type="component" value="Unassembled WGS sequence"/>
</dbReference>
<comment type="caution">
    <text evidence="6">The sequence shown here is derived from an EMBL/GenBank/DDBJ whole genome shotgun (WGS) entry which is preliminary data.</text>
</comment>
<protein>
    <submittedName>
        <fullName evidence="6">Calx-beta domain-containing protein</fullName>
    </submittedName>
</protein>
<dbReference type="OrthoDB" id="220114at2"/>
<dbReference type="InterPro" id="IPR001434">
    <property type="entry name" value="OmcB-like_DUF11"/>
</dbReference>
<dbReference type="SMART" id="SM00237">
    <property type="entry name" value="Calx_beta"/>
    <property type="match status" value="1"/>
</dbReference>
<gene>
    <name evidence="6" type="ORF">C8D91_2617</name>
</gene>
<evidence type="ECO:0000313" key="7">
    <source>
        <dbReference type="Proteomes" id="UP000295724"/>
    </source>
</evidence>
<reference evidence="6 7" key="1">
    <citation type="submission" date="2019-03" db="EMBL/GenBank/DDBJ databases">
        <title>Genomic Encyclopedia of Type Strains, Phase IV (KMG-IV): sequencing the most valuable type-strain genomes for metagenomic binning, comparative biology and taxonomic classification.</title>
        <authorList>
            <person name="Goeker M."/>
        </authorList>
    </citation>
    <scope>NUCLEOTIDE SEQUENCE [LARGE SCALE GENOMIC DNA]</scope>
    <source>
        <strain evidence="6 7">DSM 25488</strain>
    </source>
</reference>
<name>A0A4R6XN57_9GAMM</name>
<dbReference type="GO" id="GO:0004930">
    <property type="term" value="F:G protein-coupled receptor activity"/>
    <property type="evidence" value="ECO:0007669"/>
    <property type="project" value="InterPro"/>
</dbReference>
<keyword evidence="4" id="KW-1133">Transmembrane helix</keyword>
<feature type="transmembrane region" description="Helical" evidence="4">
    <location>
        <begin position="723"/>
        <end position="740"/>
    </location>
</feature>